<organism evidence="1 2">
    <name type="scientific">Arctium lappa</name>
    <name type="common">Greater burdock</name>
    <name type="synonym">Lappa major</name>
    <dbReference type="NCBI Taxonomy" id="4217"/>
    <lineage>
        <taxon>Eukaryota</taxon>
        <taxon>Viridiplantae</taxon>
        <taxon>Streptophyta</taxon>
        <taxon>Embryophyta</taxon>
        <taxon>Tracheophyta</taxon>
        <taxon>Spermatophyta</taxon>
        <taxon>Magnoliopsida</taxon>
        <taxon>eudicotyledons</taxon>
        <taxon>Gunneridae</taxon>
        <taxon>Pentapetalae</taxon>
        <taxon>asterids</taxon>
        <taxon>campanulids</taxon>
        <taxon>Asterales</taxon>
        <taxon>Asteraceae</taxon>
        <taxon>Carduoideae</taxon>
        <taxon>Cardueae</taxon>
        <taxon>Arctiinae</taxon>
        <taxon>Arctium</taxon>
    </lineage>
</organism>
<accession>A0ACB8XQM5</accession>
<evidence type="ECO:0000313" key="2">
    <source>
        <dbReference type="Proteomes" id="UP001055879"/>
    </source>
</evidence>
<reference evidence="1 2" key="2">
    <citation type="journal article" date="2022" name="Mol. Ecol. Resour.">
        <title>The genomes of chicory, endive, great burdock and yacon provide insights into Asteraceae paleo-polyploidization history and plant inulin production.</title>
        <authorList>
            <person name="Fan W."/>
            <person name="Wang S."/>
            <person name="Wang H."/>
            <person name="Wang A."/>
            <person name="Jiang F."/>
            <person name="Liu H."/>
            <person name="Zhao H."/>
            <person name="Xu D."/>
            <person name="Zhang Y."/>
        </authorList>
    </citation>
    <scope>NUCLEOTIDE SEQUENCE [LARGE SCALE GENOMIC DNA]</scope>
    <source>
        <strain evidence="2">cv. Niubang</strain>
    </source>
</reference>
<keyword evidence="2" id="KW-1185">Reference proteome</keyword>
<reference evidence="2" key="1">
    <citation type="journal article" date="2022" name="Mol. Ecol. Resour.">
        <title>The genomes of chicory, endive, great burdock and yacon provide insights into Asteraceae palaeo-polyploidization history and plant inulin production.</title>
        <authorList>
            <person name="Fan W."/>
            <person name="Wang S."/>
            <person name="Wang H."/>
            <person name="Wang A."/>
            <person name="Jiang F."/>
            <person name="Liu H."/>
            <person name="Zhao H."/>
            <person name="Xu D."/>
            <person name="Zhang Y."/>
        </authorList>
    </citation>
    <scope>NUCLEOTIDE SEQUENCE [LARGE SCALE GENOMIC DNA]</scope>
    <source>
        <strain evidence="2">cv. Niubang</strain>
    </source>
</reference>
<sequence length="97" mass="10797">MWNRLLEQKPVSHEIDRGISDVESSSGSPNVVELGFVGDRNSPSMAIPTWNSLASTKNHGGRKWHVLRETCLQRHVSLVTTALRASWLLGAHYGTNF</sequence>
<dbReference type="EMBL" id="CM042061">
    <property type="protein sequence ID" value="KAI3672425.1"/>
    <property type="molecule type" value="Genomic_DNA"/>
</dbReference>
<gene>
    <name evidence="1" type="ORF">L6452_38513</name>
</gene>
<proteinExistence type="predicted"/>
<evidence type="ECO:0000313" key="1">
    <source>
        <dbReference type="EMBL" id="KAI3672425.1"/>
    </source>
</evidence>
<comment type="caution">
    <text evidence="1">The sequence shown here is derived from an EMBL/GenBank/DDBJ whole genome shotgun (WGS) entry which is preliminary data.</text>
</comment>
<name>A0ACB8XQM5_ARCLA</name>
<dbReference type="Proteomes" id="UP001055879">
    <property type="component" value="Linkage Group LG15"/>
</dbReference>
<protein>
    <submittedName>
        <fullName evidence="1">Uncharacterized protein</fullName>
    </submittedName>
</protein>